<name>F6D2J1_METPW</name>
<feature type="transmembrane region" description="Helical" evidence="8">
    <location>
        <begin position="220"/>
        <end position="240"/>
    </location>
</feature>
<evidence type="ECO:0000313" key="10">
    <source>
        <dbReference type="Proteomes" id="UP000009231"/>
    </source>
</evidence>
<keyword evidence="10" id="KW-1185">Reference proteome</keyword>
<feature type="transmembrane region" description="Helical" evidence="8">
    <location>
        <begin position="136"/>
        <end position="159"/>
    </location>
</feature>
<feature type="transmembrane region" description="Helical" evidence="8">
    <location>
        <begin position="71"/>
        <end position="87"/>
    </location>
</feature>
<keyword evidence="6 8" id="KW-1133">Transmembrane helix</keyword>
<dbReference type="GeneID" id="10667788"/>
<keyword evidence="7 8" id="KW-0472">Membrane</keyword>
<evidence type="ECO:0008006" key="11">
    <source>
        <dbReference type="Google" id="ProtNLM"/>
    </source>
</evidence>
<evidence type="ECO:0000256" key="4">
    <source>
        <dbReference type="ARBA" id="ARBA00022679"/>
    </source>
</evidence>
<organism evidence="9 10">
    <name type="scientific">Methanobacterium paludis (strain DSM 25820 / JCM 18151 / SWAN1)</name>
    <dbReference type="NCBI Taxonomy" id="868131"/>
    <lineage>
        <taxon>Archaea</taxon>
        <taxon>Methanobacteriati</taxon>
        <taxon>Methanobacteriota</taxon>
        <taxon>Methanomada group</taxon>
        <taxon>Methanobacteria</taxon>
        <taxon>Methanobacteriales</taxon>
        <taxon>Methanobacteriaceae</taxon>
        <taxon>Methanobacterium</taxon>
    </lineage>
</organism>
<dbReference type="STRING" id="868131.MSWAN_0304"/>
<evidence type="ECO:0000256" key="8">
    <source>
        <dbReference type="SAM" id="Phobius"/>
    </source>
</evidence>
<dbReference type="GO" id="GO:0005886">
    <property type="term" value="C:plasma membrane"/>
    <property type="evidence" value="ECO:0007669"/>
    <property type="project" value="UniProtKB-SubCell"/>
</dbReference>
<keyword evidence="2" id="KW-1003">Cell membrane</keyword>
<dbReference type="AlphaFoldDB" id="F6D2J1"/>
<feature type="transmembrane region" description="Helical" evidence="8">
    <location>
        <begin position="192"/>
        <end position="208"/>
    </location>
</feature>
<feature type="transmembrane region" description="Helical" evidence="8">
    <location>
        <begin position="316"/>
        <end position="336"/>
    </location>
</feature>
<dbReference type="GO" id="GO:0016763">
    <property type="term" value="F:pentosyltransferase activity"/>
    <property type="evidence" value="ECO:0007669"/>
    <property type="project" value="TreeGrafter"/>
</dbReference>
<evidence type="ECO:0000256" key="2">
    <source>
        <dbReference type="ARBA" id="ARBA00022475"/>
    </source>
</evidence>
<feature type="transmembrane region" description="Helical" evidence="8">
    <location>
        <begin position="371"/>
        <end position="391"/>
    </location>
</feature>
<dbReference type="HOGENOM" id="CLU_504010_0_0_2"/>
<evidence type="ECO:0000313" key="9">
    <source>
        <dbReference type="EMBL" id="AEG17348.1"/>
    </source>
</evidence>
<dbReference type="PANTHER" id="PTHR33908">
    <property type="entry name" value="MANNOSYLTRANSFERASE YKCB-RELATED"/>
    <property type="match status" value="1"/>
</dbReference>
<keyword evidence="4" id="KW-0808">Transferase</keyword>
<dbReference type="KEGG" id="mew:MSWAN_0304"/>
<dbReference type="RefSeq" id="WP_013824850.1">
    <property type="nucleotide sequence ID" value="NC_015574.1"/>
</dbReference>
<sequence>MRILKKNIPLNRVIQTPKLDIRLILVLITYIILGIILFRYYQYQINNDGIGYISTAKSYMSGNFYGSISDYWGPLFSWLMMPFLFFGQTPVTALHSTKILSLILGFFTIVGLRQLSYRFDMDEVVRTVVLFTMVPVVLYFALSLITPDLLMVCVLVYYLAIIFNPKYPNKLSNGVLCGIFGALAYLTKSYGFTFFIASFLILNFLQYFRDSDKIKRRKVLKNLILGFTVFLAISGVWIGLISNKDAKLTFGTAGEFNHALVGPQSQGFAEYSQGISKPGQVNPNFVPKPWSPFSSWSNFKYQLNLIWNNTLKIGVILNYFSYLSLLIILAYILMCIQPPRKLISQNQVLYPLVTVLICAAGYVMILVEERYIWLIYVLLILMGGYLINLLFKTDFFTKAKFGSMRKVVKAVLLLVFAVSFITMPASYLVGNVHTGEDIYNLSNNLMNQYGVHGNVATNDRLTDLNYLAYYMNITLYGQAQKNISSEELQNELKEYGINYYFVWGSNQSINLTGYNDVTNGKIKDLKIYSSHLS</sequence>
<feature type="transmembrane region" description="Helical" evidence="8">
    <location>
        <begin position="171"/>
        <end position="186"/>
    </location>
</feature>
<evidence type="ECO:0000256" key="5">
    <source>
        <dbReference type="ARBA" id="ARBA00022692"/>
    </source>
</evidence>
<evidence type="ECO:0000256" key="3">
    <source>
        <dbReference type="ARBA" id="ARBA00022676"/>
    </source>
</evidence>
<dbReference type="PANTHER" id="PTHR33908:SF11">
    <property type="entry name" value="MEMBRANE PROTEIN"/>
    <property type="match status" value="1"/>
</dbReference>
<accession>F6D2J1</accession>
<dbReference type="eggNOG" id="arCOG00567">
    <property type="taxonomic scope" value="Archaea"/>
</dbReference>
<protein>
    <recommendedName>
        <fullName evidence="11">Glycosyltransferase RgtA/B/C/D-like domain-containing protein</fullName>
    </recommendedName>
</protein>
<feature type="transmembrane region" description="Helical" evidence="8">
    <location>
        <begin position="21"/>
        <end position="41"/>
    </location>
</feature>
<feature type="transmembrane region" description="Helical" evidence="8">
    <location>
        <begin position="348"/>
        <end position="365"/>
    </location>
</feature>
<keyword evidence="3" id="KW-0328">Glycosyltransferase</keyword>
<feature type="transmembrane region" description="Helical" evidence="8">
    <location>
        <begin position="411"/>
        <end position="430"/>
    </location>
</feature>
<dbReference type="Proteomes" id="UP000009231">
    <property type="component" value="Chromosome"/>
</dbReference>
<evidence type="ECO:0000256" key="1">
    <source>
        <dbReference type="ARBA" id="ARBA00004651"/>
    </source>
</evidence>
<dbReference type="GO" id="GO:0008610">
    <property type="term" value="P:lipid biosynthetic process"/>
    <property type="evidence" value="ECO:0007669"/>
    <property type="project" value="UniProtKB-ARBA"/>
</dbReference>
<dbReference type="OrthoDB" id="71474at2157"/>
<evidence type="ECO:0000256" key="6">
    <source>
        <dbReference type="ARBA" id="ARBA00022989"/>
    </source>
</evidence>
<gene>
    <name evidence="9" type="ordered locus">MSWAN_0304</name>
</gene>
<keyword evidence="5 8" id="KW-0812">Transmembrane</keyword>
<proteinExistence type="predicted"/>
<comment type="subcellular location">
    <subcellularLocation>
        <location evidence="1">Cell membrane</location>
        <topology evidence="1">Multi-pass membrane protein</topology>
    </subcellularLocation>
</comment>
<reference evidence="9 10" key="1">
    <citation type="journal article" date="2014" name="Int. J. Syst. Evol. Microbiol.">
        <title>Methanobacterium paludis sp. nov. and a novel strain of Methanobacterium lacus isolated from northern peatlands.</title>
        <authorList>
            <person name="Cadillo-Quiroz H."/>
            <person name="Brauer S.L."/>
            <person name="Goodson N."/>
            <person name="Yavitt J.B."/>
            <person name="Zinder S.H."/>
        </authorList>
    </citation>
    <scope>NUCLEOTIDE SEQUENCE [LARGE SCALE GENOMIC DNA]</scope>
    <source>
        <strain evidence="10">DSM 25820 / JCM 18151 / SWAN1</strain>
    </source>
</reference>
<feature type="transmembrane region" description="Helical" evidence="8">
    <location>
        <begin position="99"/>
        <end position="116"/>
    </location>
</feature>
<dbReference type="InterPro" id="IPR050297">
    <property type="entry name" value="LipidA_mod_glycosyltrf_83"/>
</dbReference>
<dbReference type="EMBL" id="CP002772">
    <property type="protein sequence ID" value="AEG17348.1"/>
    <property type="molecule type" value="Genomic_DNA"/>
</dbReference>
<evidence type="ECO:0000256" key="7">
    <source>
        <dbReference type="ARBA" id="ARBA00023136"/>
    </source>
</evidence>